<reference evidence="2 3" key="1">
    <citation type="submission" date="2016-10" db="EMBL/GenBank/DDBJ databases">
        <authorList>
            <person name="Cai Z."/>
        </authorList>
    </citation>
    <scope>NUCLEOTIDE SEQUENCE [LARGE SCALE GENOMIC DNA]</scope>
</reference>
<sequence length="278" mass="30931">MSAFDLADGYFHMFIHPEYQKYFGFQVQGVCYQMVALPFGWSGSPAWFMRLSRQIGAWLADPPAIPAEGGEVSSAPIRNRIFLPVPRAAHLPKTPVLFDMRMDRGYIAVSQGGSPAMLHEYRWSASAFSYFKDTVVEMKRIIPALQDEAQRRAFSVLLAQFEGVLALMEQRLDYLKVFGEHKFREPGLVAAVENAIAGKSDLPVTSSTVLDAVASFRDKKVTTAIKQGASRDYTVEQQGRGSGRGRRDRAGQQQQQQQGGRHPYNPRQQAADGAAGER</sequence>
<dbReference type="Proteomes" id="UP000256970">
    <property type="component" value="Unassembled WGS sequence"/>
</dbReference>
<proteinExistence type="predicted"/>
<dbReference type="EMBL" id="FNXT01000906">
    <property type="protein sequence ID" value="SZX69154.1"/>
    <property type="molecule type" value="Genomic_DNA"/>
</dbReference>
<evidence type="ECO:0000256" key="1">
    <source>
        <dbReference type="SAM" id="MobiDB-lite"/>
    </source>
</evidence>
<protein>
    <recommendedName>
        <fullName evidence="4">Reverse transcriptase domain-containing protein</fullName>
    </recommendedName>
</protein>
<accession>A0A383VWL6</accession>
<dbReference type="InterPro" id="IPR043128">
    <property type="entry name" value="Rev_trsase/Diguanyl_cyclase"/>
</dbReference>
<keyword evidence="3" id="KW-1185">Reference proteome</keyword>
<evidence type="ECO:0000313" key="3">
    <source>
        <dbReference type="Proteomes" id="UP000256970"/>
    </source>
</evidence>
<evidence type="ECO:0008006" key="4">
    <source>
        <dbReference type="Google" id="ProtNLM"/>
    </source>
</evidence>
<organism evidence="2 3">
    <name type="scientific">Tetradesmus obliquus</name>
    <name type="common">Green alga</name>
    <name type="synonym">Acutodesmus obliquus</name>
    <dbReference type="NCBI Taxonomy" id="3088"/>
    <lineage>
        <taxon>Eukaryota</taxon>
        <taxon>Viridiplantae</taxon>
        <taxon>Chlorophyta</taxon>
        <taxon>core chlorophytes</taxon>
        <taxon>Chlorophyceae</taxon>
        <taxon>CS clade</taxon>
        <taxon>Sphaeropleales</taxon>
        <taxon>Scenedesmaceae</taxon>
        <taxon>Tetradesmus</taxon>
    </lineage>
</organism>
<dbReference type="SUPFAM" id="SSF56672">
    <property type="entry name" value="DNA/RNA polymerases"/>
    <property type="match status" value="1"/>
</dbReference>
<dbReference type="PANTHER" id="PTHR33050:SF7">
    <property type="entry name" value="RIBONUCLEASE H"/>
    <property type="match status" value="1"/>
</dbReference>
<dbReference type="InterPro" id="IPR052055">
    <property type="entry name" value="Hepadnavirus_pol/RT"/>
</dbReference>
<dbReference type="InterPro" id="IPR043502">
    <property type="entry name" value="DNA/RNA_pol_sf"/>
</dbReference>
<feature type="region of interest" description="Disordered" evidence="1">
    <location>
        <begin position="230"/>
        <end position="278"/>
    </location>
</feature>
<dbReference type="Gene3D" id="3.30.70.270">
    <property type="match status" value="1"/>
</dbReference>
<name>A0A383VWL6_TETOB</name>
<evidence type="ECO:0000313" key="2">
    <source>
        <dbReference type="EMBL" id="SZX69154.1"/>
    </source>
</evidence>
<feature type="compositionally biased region" description="Low complexity" evidence="1">
    <location>
        <begin position="251"/>
        <end position="261"/>
    </location>
</feature>
<dbReference type="Gene3D" id="3.10.10.10">
    <property type="entry name" value="HIV Type 1 Reverse Transcriptase, subunit A, domain 1"/>
    <property type="match status" value="1"/>
</dbReference>
<dbReference type="PANTHER" id="PTHR33050">
    <property type="entry name" value="REVERSE TRANSCRIPTASE DOMAIN-CONTAINING PROTEIN"/>
    <property type="match status" value="1"/>
</dbReference>
<dbReference type="AlphaFoldDB" id="A0A383VWL6"/>
<gene>
    <name evidence="2" type="ORF">BQ4739_LOCUS9453</name>
</gene>